<dbReference type="InterPro" id="IPR036569">
    <property type="entry name" value="RpiB_LacA_LacB_sf"/>
</dbReference>
<dbReference type="GO" id="GO:0004751">
    <property type="term" value="F:ribose-5-phosphate isomerase activity"/>
    <property type="evidence" value="ECO:0007669"/>
    <property type="project" value="TreeGrafter"/>
</dbReference>
<keyword evidence="2" id="KW-0423">Lactose metabolism</keyword>
<comment type="similarity">
    <text evidence="1">Belongs to the LacAB/RpiB family.</text>
</comment>
<dbReference type="Proteomes" id="UP000051679">
    <property type="component" value="Unassembled WGS sequence"/>
</dbReference>
<dbReference type="InterPro" id="IPR003500">
    <property type="entry name" value="RpiB_LacA_LacB"/>
</dbReference>
<dbReference type="SUPFAM" id="SSF89623">
    <property type="entry name" value="Ribose/Galactose isomerase RpiB/AlsB"/>
    <property type="match status" value="1"/>
</dbReference>
<proteinExistence type="inferred from homology"/>
<dbReference type="AlphaFoldDB" id="A0A0R1ZJ90"/>
<evidence type="ECO:0000313" key="4">
    <source>
        <dbReference type="EMBL" id="KRM54559.1"/>
    </source>
</evidence>
<keyword evidence="5" id="KW-1185">Reference proteome</keyword>
<accession>A0A0R1ZJ90</accession>
<dbReference type="Pfam" id="PF02502">
    <property type="entry name" value="LacAB_rpiB"/>
    <property type="match status" value="1"/>
</dbReference>
<dbReference type="RefSeq" id="WP_082403838.1">
    <property type="nucleotide sequence ID" value="NZ_AYYO01000055.1"/>
</dbReference>
<comment type="caution">
    <text evidence="4">The sequence shown here is derived from an EMBL/GenBank/DDBJ whole genome shotgun (WGS) entry which is preliminary data.</text>
</comment>
<dbReference type="GO" id="GO:0005988">
    <property type="term" value="P:lactose metabolic process"/>
    <property type="evidence" value="ECO:0007669"/>
    <property type="project" value="UniProtKB-KW"/>
</dbReference>
<dbReference type="PANTHER" id="PTHR30345:SF0">
    <property type="entry name" value="DNA DAMAGE-REPAIR_TOLERATION PROTEIN DRT102"/>
    <property type="match status" value="1"/>
</dbReference>
<dbReference type="NCBIfam" id="NF004051">
    <property type="entry name" value="PRK05571.1"/>
    <property type="match status" value="1"/>
</dbReference>
<evidence type="ECO:0000256" key="2">
    <source>
        <dbReference type="ARBA" id="ARBA00022736"/>
    </source>
</evidence>
<organism evidence="4 5">
    <name type="scientific">Lacticaseibacillus sharpeae JCM 1186 = DSM 20505</name>
    <dbReference type="NCBI Taxonomy" id="1291052"/>
    <lineage>
        <taxon>Bacteria</taxon>
        <taxon>Bacillati</taxon>
        <taxon>Bacillota</taxon>
        <taxon>Bacilli</taxon>
        <taxon>Lactobacillales</taxon>
        <taxon>Lactobacillaceae</taxon>
        <taxon>Lacticaseibacillus</taxon>
    </lineage>
</organism>
<reference evidence="4 5" key="1">
    <citation type="journal article" date="2015" name="Genome Announc.">
        <title>Expanding the biotechnology potential of lactobacilli through comparative genomics of 213 strains and associated genera.</title>
        <authorList>
            <person name="Sun Z."/>
            <person name="Harris H.M."/>
            <person name="McCann A."/>
            <person name="Guo C."/>
            <person name="Argimon S."/>
            <person name="Zhang W."/>
            <person name="Yang X."/>
            <person name="Jeffery I.B."/>
            <person name="Cooney J.C."/>
            <person name="Kagawa T.F."/>
            <person name="Liu W."/>
            <person name="Song Y."/>
            <person name="Salvetti E."/>
            <person name="Wrobel A."/>
            <person name="Rasinkangas P."/>
            <person name="Parkhill J."/>
            <person name="Rea M.C."/>
            <person name="O'Sullivan O."/>
            <person name="Ritari J."/>
            <person name="Douillard F.P."/>
            <person name="Paul Ross R."/>
            <person name="Yang R."/>
            <person name="Briner A.E."/>
            <person name="Felis G.E."/>
            <person name="de Vos W.M."/>
            <person name="Barrangou R."/>
            <person name="Klaenhammer T.R."/>
            <person name="Caufield P.W."/>
            <person name="Cui Y."/>
            <person name="Zhang H."/>
            <person name="O'Toole P.W."/>
        </authorList>
    </citation>
    <scope>NUCLEOTIDE SEQUENCE [LARGE SCALE GENOMIC DNA]</scope>
    <source>
        <strain evidence="4 5">DSM 20505</strain>
    </source>
</reference>
<dbReference type="NCBIfam" id="NF006381">
    <property type="entry name" value="PRK08622.1"/>
    <property type="match status" value="1"/>
</dbReference>
<dbReference type="STRING" id="1291052.FC18_GL000369"/>
<dbReference type="PATRIC" id="fig|1291052.5.peg.380"/>
<dbReference type="GO" id="GO:0019316">
    <property type="term" value="P:D-allose catabolic process"/>
    <property type="evidence" value="ECO:0007669"/>
    <property type="project" value="TreeGrafter"/>
</dbReference>
<sequence length="193" mass="21271">MPELDNDFPQPEFVDPKIDKHTVIALGNDHIVTATKMLVSDHLKDLGYQVIDEGTHDNTRTHYPIYGKRVAEDVADGRADLGIVLCGTGIGVSTAADKNEGIRAAMVGDATQAKYAREELNANVLGFGGIVLGRDFIFDIVDSFLAASYKPSDENKKLIDKIDNIATPNPDQKDNPHFFDEENKKWAEGVYHD</sequence>
<evidence type="ECO:0000313" key="5">
    <source>
        <dbReference type="Proteomes" id="UP000051679"/>
    </source>
</evidence>
<dbReference type="OrthoDB" id="1778624at2"/>
<dbReference type="NCBIfam" id="TIGR00689">
    <property type="entry name" value="rpiB_lacA_lacB"/>
    <property type="match status" value="1"/>
</dbReference>
<keyword evidence="3 4" id="KW-0413">Isomerase</keyword>
<dbReference type="Gene3D" id="3.40.1400.10">
    <property type="entry name" value="Sugar-phosphate isomerase, RpiB/LacA/LacB"/>
    <property type="match status" value="1"/>
</dbReference>
<gene>
    <name evidence="4" type="ORF">FC18_GL000369</name>
</gene>
<dbReference type="PANTHER" id="PTHR30345">
    <property type="entry name" value="RIBOSE-5-PHOSPHATE ISOMERASE B"/>
    <property type="match status" value="1"/>
</dbReference>
<dbReference type="EMBL" id="AYYO01000055">
    <property type="protein sequence ID" value="KRM54559.1"/>
    <property type="molecule type" value="Genomic_DNA"/>
</dbReference>
<evidence type="ECO:0000256" key="3">
    <source>
        <dbReference type="ARBA" id="ARBA00023235"/>
    </source>
</evidence>
<name>A0A0R1ZJ90_9LACO</name>
<evidence type="ECO:0000256" key="1">
    <source>
        <dbReference type="ARBA" id="ARBA00008754"/>
    </source>
</evidence>
<dbReference type="GO" id="GO:0009052">
    <property type="term" value="P:pentose-phosphate shunt, non-oxidative branch"/>
    <property type="evidence" value="ECO:0007669"/>
    <property type="project" value="TreeGrafter"/>
</dbReference>
<protein>
    <submittedName>
        <fullName evidence="4">Galactose-6-phosphate isomerase subunit LacB</fullName>
    </submittedName>
</protein>